<dbReference type="EMBL" id="AP008207">
    <property type="protein sequence ID" value="BAH91362.1"/>
    <property type="molecule type" value="Genomic_DNA"/>
</dbReference>
<dbReference type="Proteomes" id="UP000000763">
    <property type="component" value="Chromosome 1"/>
</dbReference>
<feature type="compositionally biased region" description="Basic and acidic residues" evidence="1">
    <location>
        <begin position="135"/>
        <end position="167"/>
    </location>
</feature>
<feature type="region of interest" description="Disordered" evidence="1">
    <location>
        <begin position="1"/>
        <end position="179"/>
    </location>
</feature>
<organism evidence="2 3">
    <name type="scientific">Oryza sativa subsp. japonica</name>
    <name type="common">Rice</name>
    <dbReference type="NCBI Taxonomy" id="39947"/>
    <lineage>
        <taxon>Eukaryota</taxon>
        <taxon>Viridiplantae</taxon>
        <taxon>Streptophyta</taxon>
        <taxon>Embryophyta</taxon>
        <taxon>Tracheophyta</taxon>
        <taxon>Spermatophyta</taxon>
        <taxon>Magnoliopsida</taxon>
        <taxon>Liliopsida</taxon>
        <taxon>Poales</taxon>
        <taxon>Poaceae</taxon>
        <taxon>BOP clade</taxon>
        <taxon>Oryzoideae</taxon>
        <taxon>Oryzeae</taxon>
        <taxon>Oryzinae</taxon>
        <taxon>Oryza</taxon>
        <taxon>Oryza sativa</taxon>
    </lineage>
</organism>
<reference evidence="3" key="2">
    <citation type="journal article" date="2008" name="Nucleic Acids Res.">
        <title>The rice annotation project database (RAP-DB): 2008 update.</title>
        <authorList>
            <consortium name="The rice annotation project (RAP)"/>
        </authorList>
    </citation>
    <scope>GENOME REANNOTATION</scope>
    <source>
        <strain evidence="3">cv. Nipponbare</strain>
    </source>
</reference>
<reference evidence="2 3" key="1">
    <citation type="journal article" date="2005" name="Nature">
        <title>The map-based sequence of the rice genome.</title>
        <authorList>
            <consortium name="International rice genome sequencing project (IRGSP)"/>
            <person name="Matsumoto T."/>
            <person name="Wu J."/>
            <person name="Kanamori H."/>
            <person name="Katayose Y."/>
            <person name="Fujisawa M."/>
            <person name="Namiki N."/>
            <person name="Mizuno H."/>
            <person name="Yamamoto K."/>
            <person name="Antonio B.A."/>
            <person name="Baba T."/>
            <person name="Sakata K."/>
            <person name="Nagamura Y."/>
            <person name="Aoki H."/>
            <person name="Arikawa K."/>
            <person name="Arita K."/>
            <person name="Bito T."/>
            <person name="Chiden Y."/>
            <person name="Fujitsuka N."/>
            <person name="Fukunaka R."/>
            <person name="Hamada M."/>
            <person name="Harada C."/>
            <person name="Hayashi A."/>
            <person name="Hijishita S."/>
            <person name="Honda M."/>
            <person name="Hosokawa S."/>
            <person name="Ichikawa Y."/>
            <person name="Idonuma A."/>
            <person name="Iijima M."/>
            <person name="Ikeda M."/>
            <person name="Ikeno M."/>
            <person name="Ito K."/>
            <person name="Ito S."/>
            <person name="Ito T."/>
            <person name="Ito Y."/>
            <person name="Ito Y."/>
            <person name="Iwabuchi A."/>
            <person name="Kamiya K."/>
            <person name="Karasawa W."/>
            <person name="Kurita K."/>
            <person name="Katagiri S."/>
            <person name="Kikuta A."/>
            <person name="Kobayashi H."/>
            <person name="Kobayashi N."/>
            <person name="Machita K."/>
            <person name="Maehara T."/>
            <person name="Masukawa M."/>
            <person name="Mizubayashi T."/>
            <person name="Mukai Y."/>
            <person name="Nagasaki H."/>
            <person name="Nagata Y."/>
            <person name="Naito S."/>
            <person name="Nakashima M."/>
            <person name="Nakama Y."/>
            <person name="Nakamichi Y."/>
            <person name="Nakamura M."/>
            <person name="Meguro A."/>
            <person name="Negishi M."/>
            <person name="Ohta I."/>
            <person name="Ohta T."/>
            <person name="Okamoto M."/>
            <person name="Ono N."/>
            <person name="Saji S."/>
            <person name="Sakaguchi M."/>
            <person name="Sakai K."/>
            <person name="Shibata M."/>
            <person name="Shimokawa T."/>
            <person name="Song J."/>
            <person name="Takazaki Y."/>
            <person name="Terasawa K."/>
            <person name="Tsugane M."/>
            <person name="Tsuji K."/>
            <person name="Ueda S."/>
            <person name="Waki K."/>
            <person name="Yamagata H."/>
            <person name="Yamamoto M."/>
            <person name="Yamamoto S."/>
            <person name="Yamane H."/>
            <person name="Yoshiki S."/>
            <person name="Yoshihara R."/>
            <person name="Yukawa K."/>
            <person name="Zhong H."/>
            <person name="Yano M."/>
            <person name="Yuan Q."/>
            <person name="Ouyang S."/>
            <person name="Liu J."/>
            <person name="Jones K.M."/>
            <person name="Gansberger K."/>
            <person name="Moffat K."/>
            <person name="Hill J."/>
            <person name="Bera J."/>
            <person name="Fadrosh D."/>
            <person name="Jin S."/>
            <person name="Johri S."/>
            <person name="Kim M."/>
            <person name="Overton L."/>
            <person name="Reardon M."/>
            <person name="Tsitrin T."/>
            <person name="Vuong H."/>
            <person name="Weaver B."/>
            <person name="Ciecko A."/>
            <person name="Tallon L."/>
            <person name="Jackson J."/>
            <person name="Pai G."/>
            <person name="Aken S.V."/>
            <person name="Utterback T."/>
            <person name="Reidmuller S."/>
            <person name="Feldblyum T."/>
            <person name="Hsiao J."/>
            <person name="Zismann V."/>
            <person name="Iobst S."/>
            <person name="de Vazeille A.R."/>
            <person name="Buell C.R."/>
            <person name="Ying K."/>
            <person name="Li Y."/>
            <person name="Lu T."/>
            <person name="Huang Y."/>
            <person name="Zhao Q."/>
            <person name="Feng Q."/>
            <person name="Zhang L."/>
            <person name="Zhu J."/>
            <person name="Weng Q."/>
            <person name="Mu J."/>
            <person name="Lu Y."/>
            <person name="Fan D."/>
            <person name="Liu Y."/>
            <person name="Guan J."/>
            <person name="Zhang Y."/>
            <person name="Yu S."/>
            <person name="Liu X."/>
            <person name="Zhang Y."/>
            <person name="Hong G."/>
            <person name="Han B."/>
            <person name="Choisne N."/>
            <person name="Demange N."/>
            <person name="Orjeda G."/>
            <person name="Samain S."/>
            <person name="Cattolico L."/>
            <person name="Pelletier E."/>
            <person name="Couloux A."/>
            <person name="Segurens B."/>
            <person name="Wincker P."/>
            <person name="D'Hont A."/>
            <person name="Scarpelli C."/>
            <person name="Weissenbach J."/>
            <person name="Salanoubat M."/>
            <person name="Quetier F."/>
            <person name="Yu Y."/>
            <person name="Kim H.R."/>
            <person name="Rambo T."/>
            <person name="Currie J."/>
            <person name="Collura K."/>
            <person name="Luo M."/>
            <person name="Yang T."/>
            <person name="Ammiraju J.S.S."/>
            <person name="Engler F."/>
            <person name="Soderlund C."/>
            <person name="Wing R.A."/>
            <person name="Palmer L.E."/>
            <person name="de la Bastide M."/>
            <person name="Spiegel L."/>
            <person name="Nascimento L."/>
            <person name="Zutavern T."/>
            <person name="O'Shaughnessy A."/>
            <person name="Dike S."/>
            <person name="Dedhia N."/>
            <person name="Preston R."/>
            <person name="Balija V."/>
            <person name="McCombie W.R."/>
            <person name="Chow T."/>
            <person name="Chen H."/>
            <person name="Chung M."/>
            <person name="Chen C."/>
            <person name="Shaw J."/>
            <person name="Wu H."/>
            <person name="Hsiao K."/>
            <person name="Chao Y."/>
            <person name="Chu M."/>
            <person name="Cheng C."/>
            <person name="Hour A."/>
            <person name="Lee P."/>
            <person name="Lin S."/>
            <person name="Lin Y."/>
            <person name="Liou J."/>
            <person name="Liu S."/>
            <person name="Hsing Y."/>
            <person name="Raghuvanshi S."/>
            <person name="Mohanty A."/>
            <person name="Bharti A.K."/>
            <person name="Gaur A."/>
            <person name="Gupta V."/>
            <person name="Kumar D."/>
            <person name="Ravi V."/>
            <person name="Vij S."/>
            <person name="Kapur A."/>
            <person name="Khurana P."/>
            <person name="Khurana P."/>
            <person name="Khurana J.P."/>
            <person name="Tyagi A.K."/>
            <person name="Gaikwad K."/>
            <person name="Singh A."/>
            <person name="Dalal V."/>
            <person name="Srivastava S."/>
            <person name="Dixit A."/>
            <person name="Pal A.K."/>
            <person name="Ghazi I.A."/>
            <person name="Yadav M."/>
            <person name="Pandit A."/>
            <person name="Bhargava A."/>
            <person name="Sureshbabu K."/>
            <person name="Batra K."/>
            <person name="Sharma T.R."/>
            <person name="Mohapatra T."/>
            <person name="Singh N.K."/>
            <person name="Messing J."/>
            <person name="Nelson A.B."/>
            <person name="Fuks G."/>
            <person name="Kavchok S."/>
            <person name="Keizer G."/>
            <person name="Linton E."/>
            <person name="Llaca V."/>
            <person name="Song R."/>
            <person name="Tanyolac B."/>
            <person name="Young S."/>
            <person name="Ho-Il K."/>
            <person name="Hahn J.H."/>
            <person name="Sangsakoo G."/>
            <person name="Vanavichit A."/>
            <person name="de Mattos Luiz.A.T."/>
            <person name="Zimmer P.D."/>
            <person name="Malone G."/>
            <person name="Dellagostin O."/>
            <person name="de Oliveira A.C."/>
            <person name="Bevan M."/>
            <person name="Bancroft I."/>
            <person name="Minx P."/>
            <person name="Cordum H."/>
            <person name="Wilson R."/>
            <person name="Cheng Z."/>
            <person name="Jin W."/>
            <person name="Jiang J."/>
            <person name="Leong S.A."/>
            <person name="Iwama H."/>
            <person name="Gojobori T."/>
            <person name="Itoh T."/>
            <person name="Niimura Y."/>
            <person name="Fujii Y."/>
            <person name="Habara T."/>
            <person name="Sakai H."/>
            <person name="Sato Y."/>
            <person name="Wilson G."/>
            <person name="Kumar K."/>
            <person name="McCouch S."/>
            <person name="Juretic N."/>
            <person name="Hoen D."/>
            <person name="Wright S."/>
            <person name="Bruskiewich R."/>
            <person name="Bureau T."/>
            <person name="Miyao A."/>
            <person name="Hirochika H."/>
            <person name="Nishikawa T."/>
            <person name="Kadowaki K."/>
            <person name="Sugiura M."/>
            <person name="Burr B."/>
            <person name="Sasaki T."/>
        </authorList>
    </citation>
    <scope>NUCLEOTIDE SEQUENCE [LARGE SCALE GENOMIC DNA]</scope>
    <source>
        <strain evidence="3">cv. Nipponbare</strain>
    </source>
</reference>
<accession>C7IXW9</accession>
<protein>
    <submittedName>
        <fullName evidence="2">Os01g0824633 protein</fullName>
    </submittedName>
</protein>
<evidence type="ECO:0000313" key="3">
    <source>
        <dbReference type="Proteomes" id="UP000000763"/>
    </source>
</evidence>
<proteinExistence type="predicted"/>
<evidence type="ECO:0000256" key="1">
    <source>
        <dbReference type="SAM" id="MobiDB-lite"/>
    </source>
</evidence>
<feature type="compositionally biased region" description="Basic and acidic residues" evidence="1">
    <location>
        <begin position="34"/>
        <end position="51"/>
    </location>
</feature>
<feature type="compositionally biased region" description="Basic and acidic residues" evidence="1">
    <location>
        <begin position="62"/>
        <end position="79"/>
    </location>
</feature>
<feature type="compositionally biased region" description="Acidic residues" evidence="1">
    <location>
        <begin position="168"/>
        <end position="177"/>
    </location>
</feature>
<feature type="compositionally biased region" description="Pro residues" evidence="1">
    <location>
        <begin position="114"/>
        <end position="124"/>
    </location>
</feature>
<sequence>MSPPVSVALGWERHGHPEVNEDLKHQGTSNQKRHGGEGERHAGDAELKESSVDLGHVNRVRQTAEARENCHQEHEHGGLEVHAVVVGPEERRVQPGHEREPGGGDNPEDKFDPWPAPDSSPGLPPRAELCRVVQHQRDGLRPDGEHDEAVQELDGDNHRHQRQRGEQDVPEAADDSDQSLPLFFGEKSQRMAQTAMTVRQTVEAM</sequence>
<name>C7IXW9_ORYSJ</name>
<feature type="compositionally biased region" description="Basic and acidic residues" evidence="1">
    <location>
        <begin position="88"/>
        <end position="112"/>
    </location>
</feature>
<dbReference type="AlphaFoldDB" id="C7IXW9"/>
<feature type="compositionally biased region" description="Basic and acidic residues" evidence="1">
    <location>
        <begin position="11"/>
        <end position="25"/>
    </location>
</feature>
<gene>
    <name evidence="2" type="ordered locus">Os01g0824633</name>
</gene>
<evidence type="ECO:0000313" key="2">
    <source>
        <dbReference type="EMBL" id="BAH91362.1"/>
    </source>
</evidence>
<dbReference type="KEGG" id="dosa:Os01g0824633"/>